<protein>
    <submittedName>
        <fullName evidence="2">Uncharacterized protein</fullName>
    </submittedName>
</protein>
<organism evidence="2">
    <name type="scientific">Fonticula alba</name>
    <name type="common">Slime mold</name>
    <dbReference type="NCBI Taxonomy" id="691883"/>
    <lineage>
        <taxon>Eukaryota</taxon>
        <taxon>Rotosphaerida</taxon>
        <taxon>Fonticulaceae</taxon>
        <taxon>Fonticula</taxon>
    </lineage>
</organism>
<evidence type="ECO:0000313" key="2">
    <source>
        <dbReference type="EMBL" id="KCV71345.1"/>
    </source>
</evidence>
<keyword evidence="3" id="KW-1185">Reference proteome</keyword>
<dbReference type="Proteomes" id="UP000030693">
    <property type="component" value="Unassembled WGS sequence"/>
</dbReference>
<dbReference type="EMBL" id="KB932203">
    <property type="protein sequence ID" value="KCV71345.1"/>
    <property type="molecule type" value="Genomic_DNA"/>
</dbReference>
<evidence type="ECO:0000256" key="1">
    <source>
        <dbReference type="SAM" id="MobiDB-lite"/>
    </source>
</evidence>
<accession>A0A058ZAH2</accession>
<name>A0A058ZAH2_FONAL</name>
<dbReference type="AlphaFoldDB" id="A0A058ZAH2"/>
<proteinExistence type="predicted"/>
<reference evidence="2" key="1">
    <citation type="submission" date="2013-04" db="EMBL/GenBank/DDBJ databases">
        <title>The Genome Sequence of Fonticula alba ATCC 38817.</title>
        <authorList>
            <consortium name="The Broad Institute Genomics Platform"/>
            <person name="Russ C."/>
            <person name="Cuomo C."/>
            <person name="Burger G."/>
            <person name="Gray M.W."/>
            <person name="Holland P.W.H."/>
            <person name="King N."/>
            <person name="Lang F.B.F."/>
            <person name="Roger A.J."/>
            <person name="Ruiz-Trillo I."/>
            <person name="Brown M."/>
            <person name="Walker B."/>
            <person name="Young S."/>
            <person name="Zeng Q."/>
            <person name="Gargeya S."/>
            <person name="Fitzgerald M."/>
            <person name="Haas B."/>
            <person name="Abouelleil A."/>
            <person name="Allen A.W."/>
            <person name="Alvarado L."/>
            <person name="Arachchi H.M."/>
            <person name="Berlin A.M."/>
            <person name="Chapman S.B."/>
            <person name="Gainer-Dewar J."/>
            <person name="Goldberg J."/>
            <person name="Griggs A."/>
            <person name="Gujja S."/>
            <person name="Hansen M."/>
            <person name="Howarth C."/>
            <person name="Imamovic A."/>
            <person name="Ireland A."/>
            <person name="Larimer J."/>
            <person name="McCowan C."/>
            <person name="Murphy C."/>
            <person name="Pearson M."/>
            <person name="Poon T.W."/>
            <person name="Priest M."/>
            <person name="Roberts A."/>
            <person name="Saif S."/>
            <person name="Shea T."/>
            <person name="Sisk P."/>
            <person name="Sykes S."/>
            <person name="Wortman J."/>
            <person name="Nusbaum C."/>
            <person name="Birren B."/>
        </authorList>
    </citation>
    <scope>NUCLEOTIDE SEQUENCE [LARGE SCALE GENOMIC DNA]</scope>
    <source>
        <strain evidence="2">ATCC 38817</strain>
    </source>
</reference>
<feature type="compositionally biased region" description="Polar residues" evidence="1">
    <location>
        <begin position="136"/>
        <end position="146"/>
    </location>
</feature>
<evidence type="ECO:0000313" key="3">
    <source>
        <dbReference type="Proteomes" id="UP000030693"/>
    </source>
</evidence>
<dbReference type="GeneID" id="20527018"/>
<gene>
    <name evidence="2" type="ORF">H696_02293</name>
</gene>
<feature type="region of interest" description="Disordered" evidence="1">
    <location>
        <begin position="132"/>
        <end position="152"/>
    </location>
</feature>
<sequence>MSCPSNNNPPCAKAGCEKTDCKDVTHTGGSPAKCTDQKCTKADCKGCCDCSDASTCKDPAKCPKKQACKAGECGDKNCCATANCAGSKCTKANCKGAADNCTKAHCAGKSVDGKPPTGGKCAREPPVEVGMPPNRCSGNTDQQRGNCGQGMAKVNSSSGGSCCPSGNKNQTADPGTCKSPTCACGPNCKCGENCSC</sequence>
<dbReference type="RefSeq" id="XP_009494468.1">
    <property type="nucleotide sequence ID" value="XM_009496193.1"/>
</dbReference>